<comment type="caution">
    <text evidence="1">The sequence shown here is derived from an EMBL/GenBank/DDBJ whole genome shotgun (WGS) entry which is preliminary data.</text>
</comment>
<evidence type="ECO:0008006" key="3">
    <source>
        <dbReference type="Google" id="ProtNLM"/>
    </source>
</evidence>
<dbReference type="Proteomes" id="UP000886874">
    <property type="component" value="Unassembled WGS sequence"/>
</dbReference>
<sequence>MPSGAAIAVSWSSVSGAESYQLQRSVDGGAWETIYTGTQTSYSDTAGVWNSVKYQVATVKVGIVSGYTTSTAVTILPYTIDKLTVPSQIMAGQSVPISWSAAPAAITYILERKVNSGSWTQIYSGANKSYTDTPSGGWSTVQYRVKGGANGQYGTYKTSPSIPVISASALVISGTDGYLGTLTADIGYTVSSDTGNPISVERYVNGQLVATVTVQSGFAYTIPVMDLPTGAGTVKISASVNTSGGQVSATRTWTYDKQVVLFPEDGGPAQIQVEGKNLMPPTLAECVKVPSVWGGTMDKALELLLPVIGAAVISVGTYTGTGTFGQDSPNTLTFPTAPAVVTIYGDGKTLAISGTVTTGPACINGTTATWYSETSAADQLNSQGVTYSYVAIRKAATT</sequence>
<reference evidence="1" key="2">
    <citation type="journal article" date="2021" name="PeerJ">
        <title>Extensive microbial diversity within the chicken gut microbiome revealed by metagenomics and culture.</title>
        <authorList>
            <person name="Gilroy R."/>
            <person name="Ravi A."/>
            <person name="Getino M."/>
            <person name="Pursley I."/>
            <person name="Horton D.L."/>
            <person name="Alikhan N.F."/>
            <person name="Baker D."/>
            <person name="Gharbi K."/>
            <person name="Hall N."/>
            <person name="Watson M."/>
            <person name="Adriaenssens E.M."/>
            <person name="Foster-Nyarko E."/>
            <person name="Jarju S."/>
            <person name="Secka A."/>
            <person name="Antonio M."/>
            <person name="Oren A."/>
            <person name="Chaudhuri R.R."/>
            <person name="La Ragione R."/>
            <person name="Hildebrand F."/>
            <person name="Pallen M.J."/>
        </authorList>
    </citation>
    <scope>NUCLEOTIDE SEQUENCE</scope>
    <source>
        <strain evidence="1">ChiSjej2B20-13462</strain>
    </source>
</reference>
<accession>A0A9D0Z501</accession>
<dbReference type="Gene3D" id="2.60.40.10">
    <property type="entry name" value="Immunoglobulins"/>
    <property type="match status" value="2"/>
</dbReference>
<organism evidence="1 2">
    <name type="scientific">Candidatus Avoscillospira stercorigallinarum</name>
    <dbReference type="NCBI Taxonomy" id="2840708"/>
    <lineage>
        <taxon>Bacteria</taxon>
        <taxon>Bacillati</taxon>
        <taxon>Bacillota</taxon>
        <taxon>Clostridia</taxon>
        <taxon>Eubacteriales</taxon>
        <taxon>Oscillospiraceae</taxon>
        <taxon>Oscillospiraceae incertae sedis</taxon>
        <taxon>Candidatus Avoscillospira</taxon>
    </lineage>
</organism>
<dbReference type="EMBL" id="DVFN01000051">
    <property type="protein sequence ID" value="HIQ69317.1"/>
    <property type="molecule type" value="Genomic_DNA"/>
</dbReference>
<dbReference type="AlphaFoldDB" id="A0A9D0Z501"/>
<evidence type="ECO:0000313" key="1">
    <source>
        <dbReference type="EMBL" id="HIQ69317.1"/>
    </source>
</evidence>
<proteinExistence type="predicted"/>
<protein>
    <recommendedName>
        <fullName evidence="3">Fibronectin type-III domain-containing protein</fullName>
    </recommendedName>
</protein>
<gene>
    <name evidence="1" type="ORF">IAA67_03170</name>
</gene>
<name>A0A9D0Z501_9FIRM</name>
<evidence type="ECO:0000313" key="2">
    <source>
        <dbReference type="Proteomes" id="UP000886874"/>
    </source>
</evidence>
<dbReference type="InterPro" id="IPR013783">
    <property type="entry name" value="Ig-like_fold"/>
</dbReference>
<reference evidence="1" key="1">
    <citation type="submission" date="2020-10" db="EMBL/GenBank/DDBJ databases">
        <authorList>
            <person name="Gilroy R."/>
        </authorList>
    </citation>
    <scope>NUCLEOTIDE SEQUENCE</scope>
    <source>
        <strain evidence="1">ChiSjej2B20-13462</strain>
    </source>
</reference>